<dbReference type="InterPro" id="IPR029303">
    <property type="entry name" value="CapF_C"/>
</dbReference>
<dbReference type="InterPro" id="IPR036291">
    <property type="entry name" value="NAD(P)-bd_dom_sf"/>
</dbReference>
<feature type="domain" description="NAD-dependent epimerase/dehydratase" evidence="1">
    <location>
        <begin position="7"/>
        <end position="190"/>
    </location>
</feature>
<sequence length="373" mass="42958">MKLKIGITGQEGFVGQHLQHTINLFSEEFECVNFEKRFFENEAELSLFVGQCDIIVHLAAMNRHHDPQVIYDTNVGLVNKLITALEATNSKAHVFFSSSSQEEKDNLYGKSKKEGRELFINWAKRAGAKFTGFIIPNVFGPFGAPYYNSFIATFSHQLAHNEQPKIETDGIVKLIYVGDLINNIITEFRKGEGNDLLVIPHTDEHKVTTILSFLEGYKTQYLELGIVPEINSKFELNLFNTFRCYIDIKNHYPVKYVQHTDPRGVFVEVIRLNIGGQVSFSRTVPGITRGNHYHTRKIERFAVIKGKALIQLRRIGTDEVHDFYLDGEEPAYVDMPIWYTHNIKNIGEEELFTNFWINEFYDPSDPDTYFENV</sequence>
<dbReference type="Proteomes" id="UP000071561">
    <property type="component" value="Chromosome"/>
</dbReference>
<dbReference type="CDD" id="cd07007">
    <property type="entry name" value="cupin_CapF-like_C"/>
    <property type="match status" value="1"/>
</dbReference>
<evidence type="ECO:0000313" key="4">
    <source>
        <dbReference type="Proteomes" id="UP000071561"/>
    </source>
</evidence>
<dbReference type="RefSeq" id="WP_068407831.1">
    <property type="nucleotide sequence ID" value="NZ_CP014504.1"/>
</dbReference>
<dbReference type="PANTHER" id="PTHR43245:SF55">
    <property type="entry name" value="NAD(P)-BINDING DOMAIN-CONTAINING PROTEIN"/>
    <property type="match status" value="1"/>
</dbReference>
<evidence type="ECO:0000259" key="2">
    <source>
        <dbReference type="Pfam" id="PF14667"/>
    </source>
</evidence>
<feature type="domain" description="Capsular polysaccharide assembling protein CapF C-terminal" evidence="2">
    <location>
        <begin position="259"/>
        <end position="369"/>
    </location>
</feature>
<evidence type="ECO:0000259" key="1">
    <source>
        <dbReference type="Pfam" id="PF01370"/>
    </source>
</evidence>
<dbReference type="KEGG" id="pcm:AY601_4544"/>
<dbReference type="Gene3D" id="2.60.120.10">
    <property type="entry name" value="Jelly Rolls"/>
    <property type="match status" value="1"/>
</dbReference>
<dbReference type="EMBL" id="CP014504">
    <property type="protein sequence ID" value="AMQ01382.1"/>
    <property type="molecule type" value="Genomic_DNA"/>
</dbReference>
<accession>A0A127VJD9</accession>
<dbReference type="Pfam" id="PF01370">
    <property type="entry name" value="Epimerase"/>
    <property type="match status" value="1"/>
</dbReference>
<dbReference type="InterPro" id="IPR001509">
    <property type="entry name" value="Epimerase_deHydtase"/>
</dbReference>
<dbReference type="PATRIC" id="fig|188932.3.peg.4712"/>
<evidence type="ECO:0000313" key="3">
    <source>
        <dbReference type="EMBL" id="AMQ01382.1"/>
    </source>
</evidence>
<keyword evidence="4" id="KW-1185">Reference proteome</keyword>
<protein>
    <submittedName>
        <fullName evidence="3">Epimerase</fullName>
    </submittedName>
</protein>
<gene>
    <name evidence="3" type="ORF">AY601_4544</name>
</gene>
<dbReference type="SUPFAM" id="SSF51735">
    <property type="entry name" value="NAD(P)-binding Rossmann-fold domains"/>
    <property type="match status" value="1"/>
</dbReference>
<dbReference type="PANTHER" id="PTHR43245">
    <property type="entry name" value="BIFUNCTIONAL POLYMYXIN RESISTANCE PROTEIN ARNA"/>
    <property type="match status" value="1"/>
</dbReference>
<dbReference type="InterPro" id="IPR011051">
    <property type="entry name" value="RmlC_Cupin_sf"/>
</dbReference>
<organism evidence="3 4">
    <name type="scientific">Pedobacter cryoconitis</name>
    <dbReference type="NCBI Taxonomy" id="188932"/>
    <lineage>
        <taxon>Bacteria</taxon>
        <taxon>Pseudomonadati</taxon>
        <taxon>Bacteroidota</taxon>
        <taxon>Sphingobacteriia</taxon>
        <taxon>Sphingobacteriales</taxon>
        <taxon>Sphingobacteriaceae</taxon>
        <taxon>Pedobacter</taxon>
    </lineage>
</organism>
<dbReference type="InterPro" id="IPR014710">
    <property type="entry name" value="RmlC-like_jellyroll"/>
</dbReference>
<dbReference type="Pfam" id="PF14667">
    <property type="entry name" value="Polysacc_synt_C"/>
    <property type="match status" value="1"/>
</dbReference>
<dbReference type="SUPFAM" id="SSF51182">
    <property type="entry name" value="RmlC-like cupins"/>
    <property type="match status" value="1"/>
</dbReference>
<reference evidence="3 4" key="1">
    <citation type="submission" date="2016-03" db="EMBL/GenBank/DDBJ databases">
        <title>Complete genome sequence of Pedobacter cryoconitis PAMC 27485.</title>
        <authorList>
            <person name="Lee J."/>
            <person name="Kim O.-S."/>
        </authorList>
    </citation>
    <scope>NUCLEOTIDE SEQUENCE [LARGE SCALE GENOMIC DNA]</scope>
    <source>
        <strain evidence="3 4">PAMC 27485</strain>
    </source>
</reference>
<proteinExistence type="predicted"/>
<dbReference type="AlphaFoldDB" id="A0A127VJD9"/>
<name>A0A127VJD9_9SPHI</name>
<dbReference type="Gene3D" id="3.40.50.720">
    <property type="entry name" value="NAD(P)-binding Rossmann-like Domain"/>
    <property type="match status" value="1"/>
</dbReference>
<dbReference type="OrthoDB" id="9801056at2"/>
<dbReference type="InterPro" id="IPR050177">
    <property type="entry name" value="Lipid_A_modif_metabolic_enz"/>
</dbReference>